<dbReference type="GO" id="GO:0003677">
    <property type="term" value="F:DNA binding"/>
    <property type="evidence" value="ECO:0007669"/>
    <property type="project" value="UniProtKB-KW"/>
</dbReference>
<reference evidence="3" key="1">
    <citation type="journal article" date="2014" name="Front. Microbiol.">
        <title>High frequency of phylogenetically diverse reductive dehalogenase-homologous genes in deep subseafloor sedimentary metagenomes.</title>
        <authorList>
            <person name="Kawai M."/>
            <person name="Futagami T."/>
            <person name="Toyoda A."/>
            <person name="Takaki Y."/>
            <person name="Nishi S."/>
            <person name="Hori S."/>
            <person name="Arai W."/>
            <person name="Tsubouchi T."/>
            <person name="Morono Y."/>
            <person name="Uchiyama I."/>
            <person name="Ito T."/>
            <person name="Fujiyama A."/>
            <person name="Inagaki F."/>
            <person name="Takami H."/>
        </authorList>
    </citation>
    <scope>NUCLEOTIDE SEQUENCE</scope>
    <source>
        <strain evidence="3">Expedition CK06-06</strain>
    </source>
</reference>
<sequence length="135" mass="15550">MSGHMSSTETITTSKALESFITDCIVRQLSQNTVTSYRRILGQFTDWSKDAVMEQVDTALLRDYIRELQETGHNPGGVHLHYRYLRTFLLWYELETDGGYRSPTHKVKAPKVNQEPFEPVSMEHVKALLKTGFQI</sequence>
<dbReference type="EMBL" id="BARW01020925">
    <property type="protein sequence ID" value="GAI97335.1"/>
    <property type="molecule type" value="Genomic_DNA"/>
</dbReference>
<protein>
    <recommendedName>
        <fullName evidence="2">Core-binding (CB) domain-containing protein</fullName>
    </recommendedName>
</protein>
<comment type="caution">
    <text evidence="3">The sequence shown here is derived from an EMBL/GenBank/DDBJ whole genome shotgun (WGS) entry which is preliminary data.</text>
</comment>
<gene>
    <name evidence="3" type="ORF">S12H4_35255</name>
</gene>
<feature type="non-terminal residue" evidence="3">
    <location>
        <position position="135"/>
    </location>
</feature>
<dbReference type="InterPro" id="IPR044068">
    <property type="entry name" value="CB"/>
</dbReference>
<dbReference type="AlphaFoldDB" id="X1UBS7"/>
<organism evidence="3">
    <name type="scientific">marine sediment metagenome</name>
    <dbReference type="NCBI Taxonomy" id="412755"/>
    <lineage>
        <taxon>unclassified sequences</taxon>
        <taxon>metagenomes</taxon>
        <taxon>ecological metagenomes</taxon>
    </lineage>
</organism>
<evidence type="ECO:0000313" key="3">
    <source>
        <dbReference type="EMBL" id="GAI97335.1"/>
    </source>
</evidence>
<dbReference type="Pfam" id="PF02899">
    <property type="entry name" value="Phage_int_SAM_1"/>
    <property type="match status" value="1"/>
</dbReference>
<dbReference type="InterPro" id="IPR011010">
    <property type="entry name" value="DNA_brk_join_enz"/>
</dbReference>
<evidence type="ECO:0000259" key="2">
    <source>
        <dbReference type="PROSITE" id="PS51900"/>
    </source>
</evidence>
<dbReference type="InterPro" id="IPR004107">
    <property type="entry name" value="Integrase_SAM-like_N"/>
</dbReference>
<proteinExistence type="predicted"/>
<name>X1UBS7_9ZZZZ</name>
<dbReference type="Gene3D" id="1.10.150.130">
    <property type="match status" value="1"/>
</dbReference>
<dbReference type="PROSITE" id="PS51900">
    <property type="entry name" value="CB"/>
    <property type="match status" value="1"/>
</dbReference>
<dbReference type="GO" id="GO:0015074">
    <property type="term" value="P:DNA integration"/>
    <property type="evidence" value="ECO:0007669"/>
    <property type="project" value="InterPro"/>
</dbReference>
<accession>X1UBS7</accession>
<dbReference type="SUPFAM" id="SSF56349">
    <property type="entry name" value="DNA breaking-rejoining enzymes"/>
    <property type="match status" value="1"/>
</dbReference>
<dbReference type="InterPro" id="IPR010998">
    <property type="entry name" value="Integrase_recombinase_N"/>
</dbReference>
<keyword evidence="1" id="KW-0238">DNA-binding</keyword>
<evidence type="ECO:0000256" key="1">
    <source>
        <dbReference type="ARBA" id="ARBA00023125"/>
    </source>
</evidence>
<feature type="domain" description="Core-binding (CB)" evidence="2">
    <location>
        <begin position="11"/>
        <end position="93"/>
    </location>
</feature>